<evidence type="ECO:0000313" key="3">
    <source>
        <dbReference type="Proteomes" id="UP001058626"/>
    </source>
</evidence>
<dbReference type="AlphaFoldDB" id="A0A9N7QPP8"/>
<sequence length="79" mass="8228">MTQRVKKSTPTARTSGSANLSAIKGLSALVAIARAAATIVAVAPTLVAKSQLSLSVRGMRPPISKPKILSQYNHYPGAR</sequence>
<dbReference type="Proteomes" id="UP001058626">
    <property type="component" value="Chromosome"/>
</dbReference>
<organism evidence="2 3">
    <name type="scientific">Mycobacterium pseudoshottsii</name>
    <dbReference type="NCBI Taxonomy" id="265949"/>
    <lineage>
        <taxon>Bacteria</taxon>
        <taxon>Bacillati</taxon>
        <taxon>Actinomycetota</taxon>
        <taxon>Actinomycetes</taxon>
        <taxon>Mycobacteriales</taxon>
        <taxon>Mycobacteriaceae</taxon>
        <taxon>Mycobacterium</taxon>
        <taxon>Mycobacterium ulcerans group</taxon>
    </lineage>
</organism>
<keyword evidence="1" id="KW-0472">Membrane</keyword>
<accession>A0A9N7QPP8</accession>
<gene>
    <name evidence="2" type="ORF">NJB1907Z4_C35500</name>
</gene>
<keyword evidence="3" id="KW-1185">Reference proteome</keyword>
<keyword evidence="1" id="KW-1133">Transmembrane helix</keyword>
<reference evidence="2" key="1">
    <citation type="submission" date="2022-06" db="EMBL/GenBank/DDBJ databases">
        <title>Complete genome sequence of Mycobacterium pseudoshottsii NJB1907-Z4.</title>
        <authorList>
            <person name="Komine T."/>
            <person name="Fukano H."/>
            <person name="Wada S."/>
        </authorList>
    </citation>
    <scope>NUCLEOTIDE SEQUENCE</scope>
    <source>
        <strain evidence="2">NJB1907-Z4</strain>
    </source>
</reference>
<feature type="transmembrane region" description="Helical" evidence="1">
    <location>
        <begin position="26"/>
        <end position="47"/>
    </location>
</feature>
<proteinExistence type="predicted"/>
<evidence type="ECO:0000256" key="1">
    <source>
        <dbReference type="SAM" id="Phobius"/>
    </source>
</evidence>
<keyword evidence="1" id="KW-0812">Transmembrane</keyword>
<dbReference type="EMBL" id="AP026367">
    <property type="protein sequence ID" value="BDN83335.1"/>
    <property type="molecule type" value="Genomic_DNA"/>
</dbReference>
<evidence type="ECO:0000313" key="2">
    <source>
        <dbReference type="EMBL" id="BDN83335.1"/>
    </source>
</evidence>
<name>A0A9N7QPP8_9MYCO</name>
<protein>
    <submittedName>
        <fullName evidence="2">Uncharacterized protein</fullName>
    </submittedName>
</protein>